<evidence type="ECO:0000313" key="3">
    <source>
        <dbReference type="EMBL" id="KAF2106527.1"/>
    </source>
</evidence>
<reference evidence="3" key="1">
    <citation type="journal article" date="2020" name="Stud. Mycol.">
        <title>101 Dothideomycetes genomes: a test case for predicting lifestyles and emergence of pathogens.</title>
        <authorList>
            <person name="Haridas S."/>
            <person name="Albert R."/>
            <person name="Binder M."/>
            <person name="Bloem J."/>
            <person name="Labutti K."/>
            <person name="Salamov A."/>
            <person name="Andreopoulos B."/>
            <person name="Baker S."/>
            <person name="Barry K."/>
            <person name="Bills G."/>
            <person name="Bluhm B."/>
            <person name="Cannon C."/>
            <person name="Castanera R."/>
            <person name="Culley D."/>
            <person name="Daum C."/>
            <person name="Ezra D."/>
            <person name="Gonzalez J."/>
            <person name="Henrissat B."/>
            <person name="Kuo A."/>
            <person name="Liang C."/>
            <person name="Lipzen A."/>
            <person name="Lutzoni F."/>
            <person name="Magnuson J."/>
            <person name="Mondo S."/>
            <person name="Nolan M."/>
            <person name="Ohm R."/>
            <person name="Pangilinan J."/>
            <person name="Park H.-J."/>
            <person name="Ramirez L."/>
            <person name="Alfaro M."/>
            <person name="Sun H."/>
            <person name="Tritt A."/>
            <person name="Yoshinaga Y."/>
            <person name="Zwiers L.-H."/>
            <person name="Turgeon B."/>
            <person name="Goodwin S."/>
            <person name="Spatafora J."/>
            <person name="Crous P."/>
            <person name="Grigoriev I."/>
        </authorList>
    </citation>
    <scope>NUCLEOTIDE SEQUENCE</scope>
    <source>
        <strain evidence="3">CBS 627.86</strain>
    </source>
</reference>
<feature type="transmembrane region" description="Helical" evidence="2">
    <location>
        <begin position="436"/>
        <end position="454"/>
    </location>
</feature>
<name>A0A6A5YJL9_9PLEO</name>
<accession>A0A6A5YJL9</accession>
<dbReference type="AlphaFoldDB" id="A0A6A5YJL9"/>
<dbReference type="EMBL" id="ML977361">
    <property type="protein sequence ID" value="KAF2106527.1"/>
    <property type="molecule type" value="Genomic_DNA"/>
</dbReference>
<keyword evidence="2" id="KW-0812">Transmembrane</keyword>
<evidence type="ECO:0000313" key="4">
    <source>
        <dbReference type="Proteomes" id="UP000799770"/>
    </source>
</evidence>
<feature type="compositionally biased region" description="Low complexity" evidence="1">
    <location>
        <begin position="267"/>
        <end position="301"/>
    </location>
</feature>
<feature type="compositionally biased region" description="Polar residues" evidence="1">
    <location>
        <begin position="337"/>
        <end position="379"/>
    </location>
</feature>
<keyword evidence="2" id="KW-0472">Membrane</keyword>
<feature type="compositionally biased region" description="Low complexity" evidence="1">
    <location>
        <begin position="308"/>
        <end position="330"/>
    </location>
</feature>
<feature type="transmembrane region" description="Helical" evidence="2">
    <location>
        <begin position="396"/>
        <end position="416"/>
    </location>
</feature>
<dbReference type="OrthoDB" id="5154014at2759"/>
<keyword evidence="2" id="KW-1133">Transmembrane helix</keyword>
<dbReference type="Proteomes" id="UP000799770">
    <property type="component" value="Unassembled WGS sequence"/>
</dbReference>
<feature type="transmembrane region" description="Helical" evidence="2">
    <location>
        <begin position="55"/>
        <end position="72"/>
    </location>
</feature>
<gene>
    <name evidence="3" type="ORF">BDV96DRAFT_694039</name>
</gene>
<feature type="region of interest" description="Disordered" evidence="1">
    <location>
        <begin position="267"/>
        <end position="380"/>
    </location>
</feature>
<proteinExistence type="predicted"/>
<sequence length="462" mass="51378">MPFASAALQRRHNNNGRIDVSEVFQLRLQLLPWITLKAGWRFWVLNRVGATLGKFWLIFATYGIPIVIWLAIRGCAKVLKLMGIGDGTFLSSSVIRETIMRVALWFFMRSKAGADIFWYNYFIHAQSLDAFLVDYCEAWSIQATSDRELTMFVDNDHRLVIPCSSGADDKQLLKQLRCFYELALARGGITMFLGLRASKNIEIVKIENDAVGDRVGLPLDLGRYGPYNRQIHYFRNPSAITGDTLLRRLITEHVIIDPNQQQANINQQQANVNPQQATQNPQASQNPQANQNQQPANSNIPVTPNQLPVNINQQQANANPQATTTTQVNPQQPPVSLNPQVNANQPSANTNQQQANVNLQSNATQPPSNPAQQQATSVPPQRRALNVIRTWNPQSATVIVLFPFVLGTIISIVWPIVATRRYDADVQDSVQTGFAVGSYVVTAGALLVALVAFLDTKSNVKD</sequence>
<evidence type="ECO:0000256" key="1">
    <source>
        <dbReference type="SAM" id="MobiDB-lite"/>
    </source>
</evidence>
<protein>
    <submittedName>
        <fullName evidence="3">Uncharacterized protein</fullName>
    </submittedName>
</protein>
<keyword evidence="4" id="KW-1185">Reference proteome</keyword>
<organism evidence="3 4">
    <name type="scientific">Lophiotrema nucula</name>
    <dbReference type="NCBI Taxonomy" id="690887"/>
    <lineage>
        <taxon>Eukaryota</taxon>
        <taxon>Fungi</taxon>
        <taxon>Dikarya</taxon>
        <taxon>Ascomycota</taxon>
        <taxon>Pezizomycotina</taxon>
        <taxon>Dothideomycetes</taxon>
        <taxon>Pleosporomycetidae</taxon>
        <taxon>Pleosporales</taxon>
        <taxon>Lophiotremataceae</taxon>
        <taxon>Lophiotrema</taxon>
    </lineage>
</organism>
<evidence type="ECO:0000256" key="2">
    <source>
        <dbReference type="SAM" id="Phobius"/>
    </source>
</evidence>